<reference evidence="9 10" key="1">
    <citation type="submission" date="2015-12" db="EMBL/GenBank/DDBJ databases">
        <title>The genome of Folsomia candida.</title>
        <authorList>
            <person name="Faddeeva A."/>
            <person name="Derks M.F."/>
            <person name="Anvar Y."/>
            <person name="Smit S."/>
            <person name="Van Straalen N."/>
            <person name="Roelofs D."/>
        </authorList>
    </citation>
    <scope>NUCLEOTIDE SEQUENCE [LARGE SCALE GENOMIC DNA]</scope>
    <source>
        <strain evidence="9 10">VU population</strain>
        <tissue evidence="9">Whole body</tissue>
    </source>
</reference>
<dbReference type="InterPro" id="IPR011009">
    <property type="entry name" value="Kinase-like_dom_sf"/>
</dbReference>
<evidence type="ECO:0000256" key="2">
    <source>
        <dbReference type="ARBA" id="ARBA00022527"/>
    </source>
</evidence>
<dbReference type="InterPro" id="IPR050339">
    <property type="entry name" value="CC_SR_Kinase"/>
</dbReference>
<accession>A0A226DIJ7</accession>
<dbReference type="AlphaFoldDB" id="A0A226DIJ7"/>
<dbReference type="Pfam" id="PF00531">
    <property type="entry name" value="Death"/>
    <property type="match status" value="1"/>
</dbReference>
<keyword evidence="5 9" id="KW-0418">Kinase</keyword>
<proteinExistence type="predicted"/>
<dbReference type="OrthoDB" id="1405469at2759"/>
<keyword evidence="2" id="KW-0723">Serine/threonine-protein kinase</keyword>
<dbReference type="Gene3D" id="1.10.533.10">
    <property type="entry name" value="Death Domain, Fas"/>
    <property type="match status" value="1"/>
</dbReference>
<organism evidence="9 10">
    <name type="scientific">Folsomia candida</name>
    <name type="common">Springtail</name>
    <dbReference type="NCBI Taxonomy" id="158441"/>
    <lineage>
        <taxon>Eukaryota</taxon>
        <taxon>Metazoa</taxon>
        <taxon>Ecdysozoa</taxon>
        <taxon>Arthropoda</taxon>
        <taxon>Hexapoda</taxon>
        <taxon>Collembola</taxon>
        <taxon>Entomobryomorpha</taxon>
        <taxon>Isotomoidea</taxon>
        <taxon>Isotomidae</taxon>
        <taxon>Proisotominae</taxon>
        <taxon>Folsomia</taxon>
    </lineage>
</organism>
<feature type="domain" description="Death" evidence="8">
    <location>
        <begin position="58"/>
        <end position="95"/>
    </location>
</feature>
<dbReference type="InterPro" id="IPR000719">
    <property type="entry name" value="Prot_kinase_dom"/>
</dbReference>
<feature type="domain" description="Protein kinase" evidence="7">
    <location>
        <begin position="113"/>
        <end position="409"/>
    </location>
</feature>
<dbReference type="SUPFAM" id="SSF47986">
    <property type="entry name" value="DEATH domain"/>
    <property type="match status" value="1"/>
</dbReference>
<gene>
    <name evidence="9" type="ORF">Fcan01_21012</name>
</gene>
<keyword evidence="3" id="KW-0808">Transferase</keyword>
<protein>
    <recommendedName>
        <fullName evidence="1">non-specific serine/threonine protein kinase</fullName>
        <ecNumber evidence="1">2.7.11.1</ecNumber>
    </recommendedName>
</protein>
<dbReference type="Pfam" id="PF00069">
    <property type="entry name" value="Pkinase"/>
    <property type="match status" value="1"/>
</dbReference>
<dbReference type="CDD" id="cd01670">
    <property type="entry name" value="Death"/>
    <property type="match status" value="1"/>
</dbReference>
<evidence type="ECO:0000256" key="5">
    <source>
        <dbReference type="ARBA" id="ARBA00022777"/>
    </source>
</evidence>
<sequence length="412" mass="48241">MDFQEINNIIRILVQDPVLFNSSSSFMDMLGLNFPFQVQLRNKYQMGVITSNDYFHTMLYQWVSHNGKDATLQNLINIFRSANLDNIVDQIQLLVQNPPKDEWLRKYLYAMDLCLVEELTPGKFSSVHKITDGKFKDYALKIFSINEFARLNGMDDITKLFRELNVMKKLGKCDNLVTLDRYWFEGPLSKDLLEIEKGQNFDNFTDKFNNDVGNSTSNTIMYLKMEYCEMNLDGWMEKYPFRTRDIDNLEETLIVQIVKGLTFIHSNKIIHRNLTPPNIFVNCSNDSFQVKIGDFSTARPIQDGNQDNTIEIGVRNFQSPEMYRGENNYDETTDVYSLGLVYLILILDWKCTDEAIRILCDTRRGDFSNISKAENIHRKNFNILRKMLKFNKIQRISAQNALKLFREEIDNI</sequence>
<name>A0A226DIJ7_FOLCA</name>
<dbReference type="PANTHER" id="PTHR11042">
    <property type="entry name" value="EUKARYOTIC TRANSLATION INITIATION FACTOR 2-ALPHA KINASE EIF2-ALPHA KINASE -RELATED"/>
    <property type="match status" value="1"/>
</dbReference>
<dbReference type="EMBL" id="LNIX01000019">
    <property type="protein sequence ID" value="OXA44808.1"/>
    <property type="molecule type" value="Genomic_DNA"/>
</dbReference>
<evidence type="ECO:0000256" key="3">
    <source>
        <dbReference type="ARBA" id="ARBA00022679"/>
    </source>
</evidence>
<dbReference type="PANTHER" id="PTHR11042:SF160">
    <property type="entry name" value="EUKARYOTIC TRANSLATION INITIATION FACTOR 2-ALPHA KINASE 1"/>
    <property type="match status" value="1"/>
</dbReference>
<keyword evidence="10" id="KW-1185">Reference proteome</keyword>
<evidence type="ECO:0000313" key="10">
    <source>
        <dbReference type="Proteomes" id="UP000198287"/>
    </source>
</evidence>
<dbReference type="PROSITE" id="PS50011">
    <property type="entry name" value="PROTEIN_KINASE_DOM"/>
    <property type="match status" value="1"/>
</dbReference>
<evidence type="ECO:0000256" key="1">
    <source>
        <dbReference type="ARBA" id="ARBA00012513"/>
    </source>
</evidence>
<dbReference type="SUPFAM" id="SSF56112">
    <property type="entry name" value="Protein kinase-like (PK-like)"/>
    <property type="match status" value="1"/>
</dbReference>
<dbReference type="EC" id="2.7.11.1" evidence="1"/>
<keyword evidence="6" id="KW-0067">ATP-binding</keyword>
<dbReference type="GO" id="GO:0004694">
    <property type="term" value="F:eukaryotic translation initiation factor 2alpha kinase activity"/>
    <property type="evidence" value="ECO:0007669"/>
    <property type="project" value="TreeGrafter"/>
</dbReference>
<dbReference type="InterPro" id="IPR000488">
    <property type="entry name" value="Death_dom"/>
</dbReference>
<evidence type="ECO:0000256" key="4">
    <source>
        <dbReference type="ARBA" id="ARBA00022741"/>
    </source>
</evidence>
<comment type="caution">
    <text evidence="9">The sequence shown here is derived from an EMBL/GenBank/DDBJ whole genome shotgun (WGS) entry which is preliminary data.</text>
</comment>
<dbReference type="Proteomes" id="UP000198287">
    <property type="component" value="Unassembled WGS sequence"/>
</dbReference>
<dbReference type="Gene3D" id="1.10.510.10">
    <property type="entry name" value="Transferase(Phosphotransferase) domain 1"/>
    <property type="match status" value="1"/>
</dbReference>
<evidence type="ECO:0000259" key="8">
    <source>
        <dbReference type="PROSITE" id="PS50017"/>
    </source>
</evidence>
<dbReference type="InterPro" id="IPR011029">
    <property type="entry name" value="DEATH-like_dom_sf"/>
</dbReference>
<dbReference type="GO" id="GO:0005524">
    <property type="term" value="F:ATP binding"/>
    <property type="evidence" value="ECO:0007669"/>
    <property type="project" value="UniProtKB-KW"/>
</dbReference>
<dbReference type="STRING" id="158441.A0A226DIJ7"/>
<keyword evidence="4" id="KW-0547">Nucleotide-binding</keyword>
<dbReference type="GO" id="GO:0005634">
    <property type="term" value="C:nucleus"/>
    <property type="evidence" value="ECO:0007669"/>
    <property type="project" value="TreeGrafter"/>
</dbReference>
<evidence type="ECO:0000259" key="7">
    <source>
        <dbReference type="PROSITE" id="PS50011"/>
    </source>
</evidence>
<dbReference type="GO" id="GO:0005737">
    <property type="term" value="C:cytoplasm"/>
    <property type="evidence" value="ECO:0007669"/>
    <property type="project" value="TreeGrafter"/>
</dbReference>
<dbReference type="GO" id="GO:0007165">
    <property type="term" value="P:signal transduction"/>
    <property type="evidence" value="ECO:0007669"/>
    <property type="project" value="InterPro"/>
</dbReference>
<evidence type="ECO:0000313" key="9">
    <source>
        <dbReference type="EMBL" id="OXA44808.1"/>
    </source>
</evidence>
<evidence type="ECO:0000256" key="6">
    <source>
        <dbReference type="ARBA" id="ARBA00022840"/>
    </source>
</evidence>
<dbReference type="PROSITE" id="PS50017">
    <property type="entry name" value="DEATH_DOMAIN"/>
    <property type="match status" value="1"/>
</dbReference>